<accession>A0A453IE07</accession>
<keyword evidence="3" id="KW-1185">Reference proteome</keyword>
<dbReference type="InterPro" id="IPR001841">
    <property type="entry name" value="Znf_RING"/>
</dbReference>
<protein>
    <recommendedName>
        <fullName evidence="1">RING-type domain-containing protein</fullName>
    </recommendedName>
</protein>
<dbReference type="InterPro" id="IPR013083">
    <property type="entry name" value="Znf_RING/FYVE/PHD"/>
</dbReference>
<evidence type="ECO:0000259" key="1">
    <source>
        <dbReference type="Pfam" id="PF13639"/>
    </source>
</evidence>
<dbReference type="AlphaFoldDB" id="A0A453IE07"/>
<reference evidence="2" key="4">
    <citation type="submission" date="2019-03" db="UniProtKB">
        <authorList>
            <consortium name="EnsemblPlants"/>
        </authorList>
    </citation>
    <scope>IDENTIFICATION</scope>
</reference>
<dbReference type="Pfam" id="PF13639">
    <property type="entry name" value="zf-RING_2"/>
    <property type="match status" value="1"/>
</dbReference>
<evidence type="ECO:0000313" key="3">
    <source>
        <dbReference type="Proteomes" id="UP000015105"/>
    </source>
</evidence>
<dbReference type="SUPFAM" id="SSF57850">
    <property type="entry name" value="RING/U-box"/>
    <property type="match status" value="1"/>
</dbReference>
<reference evidence="3" key="2">
    <citation type="journal article" date="2017" name="Nat. Plants">
        <title>The Aegilops tauschii genome reveals multiple impacts of transposons.</title>
        <authorList>
            <person name="Zhao G."/>
            <person name="Zou C."/>
            <person name="Li K."/>
            <person name="Wang K."/>
            <person name="Li T."/>
            <person name="Gao L."/>
            <person name="Zhang X."/>
            <person name="Wang H."/>
            <person name="Yang Z."/>
            <person name="Liu X."/>
            <person name="Jiang W."/>
            <person name="Mao L."/>
            <person name="Kong X."/>
            <person name="Jiao Y."/>
            <person name="Jia J."/>
        </authorList>
    </citation>
    <scope>NUCLEOTIDE SEQUENCE [LARGE SCALE GENOMIC DNA]</scope>
    <source>
        <strain evidence="3">cv. AL8/78</strain>
    </source>
</reference>
<name>A0A453IE07_AEGTS</name>
<evidence type="ECO:0000313" key="2">
    <source>
        <dbReference type="EnsemblPlants" id="AET4Gv20534400.1"/>
    </source>
</evidence>
<sequence length="56" mass="6340">MRRACKIYSIPHLVLQFHVNCIDPWLRQQGTCPICKHQVSDVWRGAGSGGEMDAMV</sequence>
<dbReference type="Gramene" id="AET4Gv20534400.1">
    <property type="protein sequence ID" value="AET4Gv20534400.1"/>
    <property type="gene ID" value="AET4Gv20534400"/>
</dbReference>
<reference evidence="2" key="5">
    <citation type="journal article" date="2021" name="G3 (Bethesda)">
        <title>Aegilops tauschii genome assembly Aet v5.0 features greater sequence contiguity and improved annotation.</title>
        <authorList>
            <person name="Wang L."/>
            <person name="Zhu T."/>
            <person name="Rodriguez J.C."/>
            <person name="Deal K.R."/>
            <person name="Dubcovsky J."/>
            <person name="McGuire P.E."/>
            <person name="Lux T."/>
            <person name="Spannagl M."/>
            <person name="Mayer K.F.X."/>
            <person name="Baldrich P."/>
            <person name="Meyers B.C."/>
            <person name="Huo N."/>
            <person name="Gu Y.Q."/>
            <person name="Zhou H."/>
            <person name="Devos K.M."/>
            <person name="Bennetzen J.L."/>
            <person name="Unver T."/>
            <person name="Budak H."/>
            <person name="Gulick P.J."/>
            <person name="Galiba G."/>
            <person name="Kalapos B."/>
            <person name="Nelson D.R."/>
            <person name="Li P."/>
            <person name="You F.M."/>
            <person name="Luo M.C."/>
            <person name="Dvorak J."/>
        </authorList>
    </citation>
    <scope>NUCLEOTIDE SEQUENCE [LARGE SCALE GENOMIC DNA]</scope>
    <source>
        <strain evidence="2">cv. AL8/78</strain>
    </source>
</reference>
<dbReference type="Gene3D" id="3.30.40.10">
    <property type="entry name" value="Zinc/RING finger domain, C3HC4 (zinc finger)"/>
    <property type="match status" value="1"/>
</dbReference>
<proteinExistence type="predicted"/>
<dbReference type="EnsemblPlants" id="AET4Gv20534400.1">
    <property type="protein sequence ID" value="AET4Gv20534400.1"/>
    <property type="gene ID" value="AET4Gv20534400"/>
</dbReference>
<organism evidence="2 3">
    <name type="scientific">Aegilops tauschii subsp. strangulata</name>
    <name type="common">Goatgrass</name>
    <dbReference type="NCBI Taxonomy" id="200361"/>
    <lineage>
        <taxon>Eukaryota</taxon>
        <taxon>Viridiplantae</taxon>
        <taxon>Streptophyta</taxon>
        <taxon>Embryophyta</taxon>
        <taxon>Tracheophyta</taxon>
        <taxon>Spermatophyta</taxon>
        <taxon>Magnoliopsida</taxon>
        <taxon>Liliopsida</taxon>
        <taxon>Poales</taxon>
        <taxon>Poaceae</taxon>
        <taxon>BOP clade</taxon>
        <taxon>Pooideae</taxon>
        <taxon>Triticodae</taxon>
        <taxon>Triticeae</taxon>
        <taxon>Triticinae</taxon>
        <taxon>Aegilops</taxon>
    </lineage>
</organism>
<reference evidence="2" key="3">
    <citation type="journal article" date="2017" name="Nature">
        <title>Genome sequence of the progenitor of the wheat D genome Aegilops tauschii.</title>
        <authorList>
            <person name="Luo M.C."/>
            <person name="Gu Y.Q."/>
            <person name="Puiu D."/>
            <person name="Wang H."/>
            <person name="Twardziok S.O."/>
            <person name="Deal K.R."/>
            <person name="Huo N."/>
            <person name="Zhu T."/>
            <person name="Wang L."/>
            <person name="Wang Y."/>
            <person name="McGuire P.E."/>
            <person name="Liu S."/>
            <person name="Long H."/>
            <person name="Ramasamy R.K."/>
            <person name="Rodriguez J.C."/>
            <person name="Van S.L."/>
            <person name="Yuan L."/>
            <person name="Wang Z."/>
            <person name="Xia Z."/>
            <person name="Xiao L."/>
            <person name="Anderson O.D."/>
            <person name="Ouyang S."/>
            <person name="Liang Y."/>
            <person name="Zimin A.V."/>
            <person name="Pertea G."/>
            <person name="Qi P."/>
            <person name="Bennetzen J.L."/>
            <person name="Dai X."/>
            <person name="Dawson M.W."/>
            <person name="Muller H.G."/>
            <person name="Kugler K."/>
            <person name="Rivarola-Duarte L."/>
            <person name="Spannagl M."/>
            <person name="Mayer K.F.X."/>
            <person name="Lu F.H."/>
            <person name="Bevan M.W."/>
            <person name="Leroy P."/>
            <person name="Li P."/>
            <person name="You F.M."/>
            <person name="Sun Q."/>
            <person name="Liu Z."/>
            <person name="Lyons E."/>
            <person name="Wicker T."/>
            <person name="Salzberg S.L."/>
            <person name="Devos K.M."/>
            <person name="Dvorak J."/>
        </authorList>
    </citation>
    <scope>NUCLEOTIDE SEQUENCE [LARGE SCALE GENOMIC DNA]</scope>
    <source>
        <strain evidence="2">cv. AL8/78</strain>
    </source>
</reference>
<feature type="domain" description="RING-type" evidence="1">
    <location>
        <begin position="17"/>
        <end position="36"/>
    </location>
</feature>
<reference evidence="3" key="1">
    <citation type="journal article" date="2014" name="Science">
        <title>Ancient hybridizations among the ancestral genomes of bread wheat.</title>
        <authorList>
            <consortium name="International Wheat Genome Sequencing Consortium,"/>
            <person name="Marcussen T."/>
            <person name="Sandve S.R."/>
            <person name="Heier L."/>
            <person name="Spannagl M."/>
            <person name="Pfeifer M."/>
            <person name="Jakobsen K.S."/>
            <person name="Wulff B.B."/>
            <person name="Steuernagel B."/>
            <person name="Mayer K.F."/>
            <person name="Olsen O.A."/>
        </authorList>
    </citation>
    <scope>NUCLEOTIDE SEQUENCE [LARGE SCALE GENOMIC DNA]</scope>
    <source>
        <strain evidence="3">cv. AL8/78</strain>
    </source>
</reference>
<dbReference type="Proteomes" id="UP000015105">
    <property type="component" value="Chromosome 4D"/>
</dbReference>